<keyword evidence="1" id="KW-0812">Transmembrane</keyword>
<evidence type="ECO:0000313" key="2">
    <source>
        <dbReference type="EMBL" id="KRN76839.1"/>
    </source>
</evidence>
<comment type="caution">
    <text evidence="2">The sequence shown here is derived from an EMBL/GenBank/DDBJ whole genome shotgun (WGS) entry which is preliminary data.</text>
</comment>
<dbReference type="STRING" id="1620.IV67_GL000348"/>
<dbReference type="EMBL" id="JQCD01000024">
    <property type="protein sequence ID" value="KRN76839.1"/>
    <property type="molecule type" value="Genomic_DNA"/>
</dbReference>
<evidence type="ECO:0000313" key="3">
    <source>
        <dbReference type="Proteomes" id="UP000051673"/>
    </source>
</evidence>
<organism evidence="2 3">
    <name type="scientific">Weissella minor</name>
    <dbReference type="NCBI Taxonomy" id="1620"/>
    <lineage>
        <taxon>Bacteria</taxon>
        <taxon>Bacillati</taxon>
        <taxon>Bacillota</taxon>
        <taxon>Bacilli</taxon>
        <taxon>Lactobacillales</taxon>
        <taxon>Lactobacillaceae</taxon>
        <taxon>Weissella</taxon>
    </lineage>
</organism>
<feature type="transmembrane region" description="Helical" evidence="1">
    <location>
        <begin position="139"/>
        <end position="161"/>
    </location>
</feature>
<feature type="transmembrane region" description="Helical" evidence="1">
    <location>
        <begin position="6"/>
        <end position="28"/>
    </location>
</feature>
<protein>
    <submittedName>
        <fullName evidence="2">Uncharacterized protein</fullName>
    </submittedName>
</protein>
<reference evidence="2 3" key="1">
    <citation type="journal article" date="2015" name="Genome Announc.">
        <title>Expanding the biotechnology potential of lactobacilli through comparative genomics of 213 strains and associated genera.</title>
        <authorList>
            <person name="Sun Z."/>
            <person name="Harris H.M."/>
            <person name="McCann A."/>
            <person name="Guo C."/>
            <person name="Argimon S."/>
            <person name="Zhang W."/>
            <person name="Yang X."/>
            <person name="Jeffery I.B."/>
            <person name="Cooney J.C."/>
            <person name="Kagawa T.F."/>
            <person name="Liu W."/>
            <person name="Song Y."/>
            <person name="Salvetti E."/>
            <person name="Wrobel A."/>
            <person name="Rasinkangas P."/>
            <person name="Parkhill J."/>
            <person name="Rea M.C."/>
            <person name="O'Sullivan O."/>
            <person name="Ritari J."/>
            <person name="Douillard F.P."/>
            <person name="Paul Ross R."/>
            <person name="Yang R."/>
            <person name="Briner A.E."/>
            <person name="Felis G.E."/>
            <person name="de Vos W.M."/>
            <person name="Barrangou R."/>
            <person name="Klaenhammer T.R."/>
            <person name="Caufield P.W."/>
            <person name="Cui Y."/>
            <person name="Zhang H."/>
            <person name="O'Toole P.W."/>
        </authorList>
    </citation>
    <scope>NUCLEOTIDE SEQUENCE [LARGE SCALE GENOMIC DNA]</scope>
    <source>
        <strain evidence="2 3">DSM 20014</strain>
    </source>
</reference>
<name>A0A0R2JQS0_9LACO</name>
<dbReference type="PATRIC" id="fig|1620.3.peg.352"/>
<keyword evidence="3" id="KW-1185">Reference proteome</keyword>
<gene>
    <name evidence="2" type="ORF">IV67_GL000348</name>
</gene>
<dbReference type="Proteomes" id="UP000051673">
    <property type="component" value="Unassembled WGS sequence"/>
</dbReference>
<keyword evidence="1" id="KW-0472">Membrane</keyword>
<evidence type="ECO:0000256" key="1">
    <source>
        <dbReference type="SAM" id="Phobius"/>
    </source>
</evidence>
<dbReference type="AlphaFoldDB" id="A0A0R2JQS0"/>
<proteinExistence type="predicted"/>
<sequence length="169" mass="19297">MERNDSMNLMVTLGMMIVLLSVMGLSLIKKYNQQHKQPKIKINNGGITLHQLFKKYHFTNEIDLAKLDLFILEIEQNDLSGVVGDLKSKATAIQQQGQDADKIDQKDYLDFVHSYNHKKIQFERALDVQKSETIDIKKYLLVGLSCGILLISLSALSRMYVLASAWMHI</sequence>
<keyword evidence="1" id="KW-1133">Transmembrane helix</keyword>
<accession>A0A0R2JQS0</accession>